<dbReference type="EMBL" id="CAJNRG010013489">
    <property type="protein sequence ID" value="CAF2149017.1"/>
    <property type="molecule type" value="Genomic_DNA"/>
</dbReference>
<protein>
    <submittedName>
        <fullName evidence="2">Uncharacterized protein</fullName>
    </submittedName>
</protein>
<evidence type="ECO:0000313" key="4">
    <source>
        <dbReference type="Proteomes" id="UP000663834"/>
    </source>
</evidence>
<sequence>MARLIRRPSMENLVLYDLDKFKLVPSINYKLNSHRRASMNPKFERYEFLCNVERSKIDPIYAATPMFTTIPQSSNDETHQQLIDSSICLENIKSLSHRTSKVEEEKENEEDKEETNDQPKHNEIILNNDCKDIIEKIFNRN</sequence>
<dbReference type="Proteomes" id="UP000663887">
    <property type="component" value="Unassembled WGS sequence"/>
</dbReference>
<evidence type="ECO:0000313" key="3">
    <source>
        <dbReference type="EMBL" id="CAF2149017.1"/>
    </source>
</evidence>
<proteinExistence type="predicted"/>
<feature type="compositionally biased region" description="Acidic residues" evidence="1">
    <location>
        <begin position="105"/>
        <end position="114"/>
    </location>
</feature>
<gene>
    <name evidence="2" type="ORF">KQP761_LOCUS28439</name>
    <name evidence="3" type="ORF">XDN619_LOCUS28281</name>
</gene>
<name>A0A816E7I2_9BILA</name>
<comment type="caution">
    <text evidence="2">The sequence shown here is derived from an EMBL/GenBank/DDBJ whole genome shotgun (WGS) entry which is preliminary data.</text>
</comment>
<dbReference type="Proteomes" id="UP000663834">
    <property type="component" value="Unassembled WGS sequence"/>
</dbReference>
<organism evidence="2 4">
    <name type="scientific">Rotaria magnacalcarata</name>
    <dbReference type="NCBI Taxonomy" id="392030"/>
    <lineage>
        <taxon>Eukaryota</taxon>
        <taxon>Metazoa</taxon>
        <taxon>Spiralia</taxon>
        <taxon>Gnathifera</taxon>
        <taxon>Rotifera</taxon>
        <taxon>Eurotatoria</taxon>
        <taxon>Bdelloidea</taxon>
        <taxon>Philodinida</taxon>
        <taxon>Philodinidae</taxon>
        <taxon>Rotaria</taxon>
    </lineage>
</organism>
<dbReference type="AlphaFoldDB" id="A0A816E7I2"/>
<evidence type="ECO:0000313" key="2">
    <source>
        <dbReference type="EMBL" id="CAF1643095.1"/>
    </source>
</evidence>
<feature type="region of interest" description="Disordered" evidence="1">
    <location>
        <begin position="97"/>
        <end position="123"/>
    </location>
</feature>
<reference evidence="2" key="1">
    <citation type="submission" date="2021-02" db="EMBL/GenBank/DDBJ databases">
        <authorList>
            <person name="Nowell W R."/>
        </authorList>
    </citation>
    <scope>NUCLEOTIDE SEQUENCE</scope>
</reference>
<dbReference type="EMBL" id="CAJNOW010015573">
    <property type="protein sequence ID" value="CAF1643095.1"/>
    <property type="molecule type" value="Genomic_DNA"/>
</dbReference>
<dbReference type="OrthoDB" id="10007663at2759"/>
<accession>A0A816E7I2</accession>
<evidence type="ECO:0000256" key="1">
    <source>
        <dbReference type="SAM" id="MobiDB-lite"/>
    </source>
</evidence>